<name>A0A6G1SLE1_9ACAR</name>
<feature type="compositionally biased region" description="Low complexity" evidence="2">
    <location>
        <begin position="201"/>
        <end position="213"/>
    </location>
</feature>
<feature type="domain" description="BMERB" evidence="3">
    <location>
        <begin position="239"/>
        <end position="390"/>
    </location>
</feature>
<dbReference type="PROSITE" id="PS51848">
    <property type="entry name" value="BMERB"/>
    <property type="match status" value="1"/>
</dbReference>
<dbReference type="PANTHER" id="PTHR23167:SF46">
    <property type="entry name" value="EPS15 HOMOLOGY DOMAIN CONTAINING PROTEIN-BINDING PROTEIN 1, ISOFORM F"/>
    <property type="match status" value="1"/>
</dbReference>
<evidence type="ECO:0000259" key="3">
    <source>
        <dbReference type="PROSITE" id="PS51848"/>
    </source>
</evidence>
<gene>
    <name evidence="4" type="primary">MICALL1</name>
    <name evidence="4" type="ORF">g.15109</name>
</gene>
<feature type="compositionally biased region" description="Polar residues" evidence="2">
    <location>
        <begin position="129"/>
        <end position="148"/>
    </location>
</feature>
<proteinExistence type="predicted"/>
<evidence type="ECO:0000256" key="2">
    <source>
        <dbReference type="SAM" id="MobiDB-lite"/>
    </source>
</evidence>
<feature type="compositionally biased region" description="Acidic residues" evidence="2">
    <location>
        <begin position="111"/>
        <end position="128"/>
    </location>
</feature>
<evidence type="ECO:0000313" key="4">
    <source>
        <dbReference type="EMBL" id="MDE51199.1"/>
    </source>
</evidence>
<dbReference type="PANTHER" id="PTHR23167">
    <property type="entry name" value="CALPONIN HOMOLOGY DOMAIN-CONTAINING PROTEIN DDB_G0272472-RELATED"/>
    <property type="match status" value="1"/>
</dbReference>
<dbReference type="EMBL" id="GGYP01006428">
    <property type="protein sequence ID" value="MDE51199.1"/>
    <property type="molecule type" value="Transcribed_RNA"/>
</dbReference>
<feature type="compositionally biased region" description="Polar residues" evidence="2">
    <location>
        <begin position="214"/>
        <end position="229"/>
    </location>
</feature>
<feature type="region of interest" description="Disordered" evidence="2">
    <location>
        <begin position="1"/>
        <end position="237"/>
    </location>
</feature>
<feature type="compositionally biased region" description="Basic and acidic residues" evidence="2">
    <location>
        <begin position="90"/>
        <end position="103"/>
    </location>
</feature>
<organism evidence="4">
    <name type="scientific">Aceria tosichella</name>
    <name type="common">wheat curl mite</name>
    <dbReference type="NCBI Taxonomy" id="561515"/>
    <lineage>
        <taxon>Eukaryota</taxon>
        <taxon>Metazoa</taxon>
        <taxon>Ecdysozoa</taxon>
        <taxon>Arthropoda</taxon>
        <taxon>Chelicerata</taxon>
        <taxon>Arachnida</taxon>
        <taxon>Acari</taxon>
        <taxon>Acariformes</taxon>
        <taxon>Trombidiformes</taxon>
        <taxon>Prostigmata</taxon>
        <taxon>Eupodina</taxon>
        <taxon>Eriophyoidea</taxon>
        <taxon>Eriophyidae</taxon>
        <taxon>Eriophyinae</taxon>
        <taxon>Aceriini</taxon>
        <taxon>Aceria</taxon>
    </lineage>
</organism>
<sequence length="460" mass="51625">MASTGSQYPDHLNPFGSDDDEDDTVASSSTGRFSRKKQSTIVVSQAQYPDHLDPFSADDDLTESNLKQDSTCADDYDNSLNPFGIDDDEGSKPADNSDKDTKSTKAIPVDLEQDDGNPFAEEEDDDAQSETAKQQDQNVDSKSVSQDESPIIQRSPSPDLTEPPPKPLPRTKSLLKKEQAHKRRLQEQHSITDHQTNSLQSTTSSTTSSSSTTEAISHQPVTATGSFQRQKNKRLAPPVPINFKRQVSGSLDAIEEELNGIGDKLAIIDKESNICQQTLTSGDTIDEAAMDTTRSKFVELIKRRNSIVRRQKELMYKKRELKLDQLYSDIEYELRMIGNKQLSTRTKEDEQREKELLKKLVEIVEEKNDIVENLNKDTSCDSRDVEEAFRRLNISAARDSSDKKHTNNTTAQIVSKGEGCDKKGIARLSKIATLLPRGDTIKMKRKRLFKKNCDSRPVER</sequence>
<feature type="coiled-coil region" evidence="1">
    <location>
        <begin position="347"/>
        <end position="377"/>
    </location>
</feature>
<dbReference type="InterPro" id="IPR050540">
    <property type="entry name" value="F-actin_Monoox_Mical"/>
</dbReference>
<dbReference type="Pfam" id="PF12130">
    <property type="entry name" value="bMERB_dom"/>
    <property type="match status" value="1"/>
</dbReference>
<protein>
    <submittedName>
        <fullName evidence="4">MICAL-like protein 1</fullName>
    </submittedName>
</protein>
<dbReference type="SMART" id="SM01203">
    <property type="entry name" value="DUF3585"/>
    <property type="match status" value="1"/>
</dbReference>
<evidence type="ECO:0000256" key="1">
    <source>
        <dbReference type="SAM" id="Coils"/>
    </source>
</evidence>
<dbReference type="AlphaFoldDB" id="A0A6G1SLE1"/>
<keyword evidence="1" id="KW-0175">Coiled coil</keyword>
<accession>A0A6G1SLE1</accession>
<dbReference type="InterPro" id="IPR022735">
    <property type="entry name" value="bMERB_dom"/>
</dbReference>
<reference evidence="4" key="1">
    <citation type="submission" date="2018-10" db="EMBL/GenBank/DDBJ databases">
        <title>Transcriptome assembly of Aceria tosichella (Wheat curl mite) Type 2.</title>
        <authorList>
            <person name="Scully E.D."/>
            <person name="Geib S.M."/>
            <person name="Palmer N.A."/>
            <person name="Gupta A.K."/>
            <person name="Sarath G."/>
            <person name="Tatineni S."/>
        </authorList>
    </citation>
    <scope>NUCLEOTIDE SEQUENCE</scope>
    <source>
        <strain evidence="4">LincolnNE</strain>
    </source>
</reference>